<evidence type="ECO:0000313" key="1">
    <source>
        <dbReference type="EMBL" id="SFE65117.1"/>
    </source>
</evidence>
<protein>
    <submittedName>
        <fullName evidence="1">Uncharacterized protein</fullName>
    </submittedName>
</protein>
<dbReference type="AlphaFoldDB" id="A0A1I2C9W5"/>
<keyword evidence="2" id="KW-1185">Reference proteome</keyword>
<accession>A0A1I2C9W5</accession>
<proteinExistence type="predicted"/>
<name>A0A1I2C9W5_9BACT</name>
<dbReference type="Proteomes" id="UP000181976">
    <property type="component" value="Unassembled WGS sequence"/>
</dbReference>
<reference evidence="1 2" key="1">
    <citation type="submission" date="2016-10" db="EMBL/GenBank/DDBJ databases">
        <authorList>
            <person name="de Groot N.N."/>
        </authorList>
    </citation>
    <scope>NUCLEOTIDE SEQUENCE [LARGE SCALE GENOMIC DNA]</scope>
    <source>
        <strain evidence="1 2">DSM 19012</strain>
    </source>
</reference>
<evidence type="ECO:0000313" key="2">
    <source>
        <dbReference type="Proteomes" id="UP000181976"/>
    </source>
</evidence>
<gene>
    <name evidence="1" type="ORF">SAMN05444380_11571</name>
</gene>
<sequence length="34" mass="3819">MRFNRTIVELKYGMGSILVDPGSRLQSNHSGIEI</sequence>
<dbReference type="InParanoid" id="A0A1I2C9W5"/>
<organism evidence="1 2">
    <name type="scientific">Thermophagus xiamenensis</name>
    <dbReference type="NCBI Taxonomy" id="385682"/>
    <lineage>
        <taxon>Bacteria</taxon>
        <taxon>Pseudomonadati</taxon>
        <taxon>Bacteroidota</taxon>
        <taxon>Bacteroidia</taxon>
        <taxon>Marinilabiliales</taxon>
        <taxon>Marinilabiliaceae</taxon>
        <taxon>Thermophagus</taxon>
    </lineage>
</organism>
<dbReference type="EMBL" id="FONA01000015">
    <property type="protein sequence ID" value="SFE65117.1"/>
    <property type="molecule type" value="Genomic_DNA"/>
</dbReference>